<sequence>MTSMTHLHMNILLINHYAGSVHHGMEYRPYYLAREWVRAGHRVHIVAASHSHLRRQGPAMAGRARLSEDIDGIHYTWLRTPAYAGNGAGRVRNMLAFVTRLWREAPRLAQTFAPQAVIASSTYPLDIWPAHRIARLAGARLLHEVHDLWPLSPMELGGHSRHHPFIMLLQAAENHACRHADAIVSILPRVREHLEARGMAPHKLHLIPNGVDPDEWPAAGTPPHADAPSRWPDPLPPAAVPILALLGRLHAEGRLIIGYAGSHGLANALDTLLDAAHLLRQRPLSFVLVGAGPEKERLRRQARSLGLDHVHFVDPVPKRAIPALLARFDIAFLGWRRQPLYRFGIAPNKLLDYMMAGCPVLHAVEAGNDPVAETGCGVSVAPDDPSALAEGLARLMALDPRTRRALGERGRRHVLDQLSYPVLARRFLAVLAQETHHA</sequence>
<dbReference type="Gene3D" id="3.40.50.2000">
    <property type="entry name" value="Glycogen Phosphorylase B"/>
    <property type="match status" value="2"/>
</dbReference>
<evidence type="ECO:0000313" key="3">
    <source>
        <dbReference type="Proteomes" id="UP000009874"/>
    </source>
</evidence>
<evidence type="ECO:0000259" key="1">
    <source>
        <dbReference type="Pfam" id="PF13439"/>
    </source>
</evidence>
<dbReference type="eggNOG" id="COG0438">
    <property type="taxonomic scope" value="Bacteria"/>
</dbReference>
<protein>
    <recommendedName>
        <fullName evidence="1">Glycosyltransferase subfamily 4-like N-terminal domain-containing protein</fullName>
    </recommendedName>
</protein>
<reference evidence="2 3" key="1">
    <citation type="submission" date="2012-09" db="EMBL/GenBank/DDBJ databases">
        <title>The Genome Sequence of Massilia timonae CCUG 45783.</title>
        <authorList>
            <consortium name="The Broad Institute Genome Sequencing Platform"/>
            <person name="Earl A."/>
            <person name="Ward D."/>
            <person name="Feldgarden M."/>
            <person name="Gevers D."/>
            <person name="Huys G."/>
            <person name="Walker B."/>
            <person name="Young S.K."/>
            <person name="Zeng Q."/>
            <person name="Gargeya S."/>
            <person name="Fitzgerald M."/>
            <person name="Haas B."/>
            <person name="Abouelleil A."/>
            <person name="Alvarado L."/>
            <person name="Arachchi H.M."/>
            <person name="Berlin A.M."/>
            <person name="Chapman S.B."/>
            <person name="Goldberg J."/>
            <person name="Griggs A."/>
            <person name="Gujja S."/>
            <person name="Hansen M."/>
            <person name="Howarth C."/>
            <person name="Imamovic A."/>
            <person name="Larimer J."/>
            <person name="McCowen C."/>
            <person name="Montmayeur A."/>
            <person name="Murphy C."/>
            <person name="Neiman D."/>
            <person name="Pearson M."/>
            <person name="Priest M."/>
            <person name="Roberts A."/>
            <person name="Saif S."/>
            <person name="Shea T."/>
            <person name="Sisk P."/>
            <person name="Sykes S."/>
            <person name="Wortman J."/>
            <person name="Nusbaum C."/>
            <person name="Birren B."/>
        </authorList>
    </citation>
    <scope>NUCLEOTIDE SEQUENCE [LARGE SCALE GENOMIC DNA]</scope>
    <source>
        <strain evidence="2 3">CCUG 45783</strain>
    </source>
</reference>
<comment type="caution">
    <text evidence="2">The sequence shown here is derived from an EMBL/GenBank/DDBJ whole genome shotgun (WGS) entry which is preliminary data.</text>
</comment>
<dbReference type="PANTHER" id="PTHR12526">
    <property type="entry name" value="GLYCOSYLTRANSFERASE"/>
    <property type="match status" value="1"/>
</dbReference>
<dbReference type="CDD" id="cd03794">
    <property type="entry name" value="GT4_WbuB-like"/>
    <property type="match status" value="1"/>
</dbReference>
<dbReference type="GO" id="GO:0016757">
    <property type="term" value="F:glycosyltransferase activity"/>
    <property type="evidence" value="ECO:0007669"/>
    <property type="project" value="UniProtKB-ARBA"/>
</dbReference>
<name>K9D897_9BURK</name>
<dbReference type="PANTHER" id="PTHR12526:SF622">
    <property type="entry name" value="GLYCOSYLTRANSFERASE (GROUP I)"/>
    <property type="match status" value="1"/>
</dbReference>
<dbReference type="HOGENOM" id="CLU_009583_11_2_4"/>
<organism evidence="2 3">
    <name type="scientific">Massilia timonae CCUG 45783</name>
    <dbReference type="NCBI Taxonomy" id="883126"/>
    <lineage>
        <taxon>Bacteria</taxon>
        <taxon>Pseudomonadati</taxon>
        <taxon>Pseudomonadota</taxon>
        <taxon>Betaproteobacteria</taxon>
        <taxon>Burkholderiales</taxon>
        <taxon>Oxalobacteraceae</taxon>
        <taxon>Telluria group</taxon>
        <taxon>Massilia</taxon>
    </lineage>
</organism>
<dbReference type="EMBL" id="AGZI01000051">
    <property type="protein sequence ID" value="EKU80453.1"/>
    <property type="molecule type" value="Genomic_DNA"/>
</dbReference>
<dbReference type="AlphaFoldDB" id="K9D897"/>
<feature type="domain" description="Glycosyltransferase subfamily 4-like N-terminal" evidence="1">
    <location>
        <begin position="24"/>
        <end position="214"/>
    </location>
</feature>
<dbReference type="Pfam" id="PF13439">
    <property type="entry name" value="Glyco_transf_4"/>
    <property type="match status" value="1"/>
</dbReference>
<dbReference type="Proteomes" id="UP000009874">
    <property type="component" value="Unassembled WGS sequence"/>
</dbReference>
<dbReference type="InterPro" id="IPR028098">
    <property type="entry name" value="Glyco_trans_4-like_N"/>
</dbReference>
<keyword evidence="3" id="KW-1185">Reference proteome</keyword>
<proteinExistence type="predicted"/>
<dbReference type="Pfam" id="PF13692">
    <property type="entry name" value="Glyco_trans_1_4"/>
    <property type="match status" value="1"/>
</dbReference>
<dbReference type="SUPFAM" id="SSF53756">
    <property type="entry name" value="UDP-Glycosyltransferase/glycogen phosphorylase"/>
    <property type="match status" value="1"/>
</dbReference>
<accession>K9D897</accession>
<dbReference type="PATRIC" id="fig|883126.3.peg.4274"/>
<gene>
    <name evidence="2" type="ORF">HMPREF9710_04239</name>
</gene>
<evidence type="ECO:0000313" key="2">
    <source>
        <dbReference type="EMBL" id="EKU80453.1"/>
    </source>
</evidence>